<keyword evidence="2" id="KW-0597">Phosphoprotein</keyword>
<organism evidence="8 9">
    <name type="scientific">Hyalangium rubrum</name>
    <dbReference type="NCBI Taxonomy" id="3103134"/>
    <lineage>
        <taxon>Bacteria</taxon>
        <taxon>Pseudomonadati</taxon>
        <taxon>Myxococcota</taxon>
        <taxon>Myxococcia</taxon>
        <taxon>Myxococcales</taxon>
        <taxon>Cystobacterineae</taxon>
        <taxon>Archangiaceae</taxon>
        <taxon>Hyalangium</taxon>
    </lineage>
</organism>
<accession>A0ABU5HC27</accession>
<dbReference type="Pfam" id="PF06745">
    <property type="entry name" value="ATPase"/>
    <property type="match status" value="2"/>
</dbReference>
<evidence type="ECO:0000256" key="4">
    <source>
        <dbReference type="ARBA" id="ARBA00022737"/>
    </source>
</evidence>
<comment type="caution">
    <text evidence="8">The sequence shown here is derived from an EMBL/GenBank/DDBJ whole genome shotgun (WGS) entry which is preliminary data.</text>
</comment>
<proteinExistence type="predicted"/>
<evidence type="ECO:0000256" key="3">
    <source>
        <dbReference type="ARBA" id="ARBA00022679"/>
    </source>
</evidence>
<keyword evidence="9" id="KW-1185">Reference proteome</keyword>
<dbReference type="InterPro" id="IPR030665">
    <property type="entry name" value="KaiC"/>
</dbReference>
<keyword evidence="4" id="KW-0677">Repeat</keyword>
<dbReference type="Proteomes" id="UP001291309">
    <property type="component" value="Unassembled WGS sequence"/>
</dbReference>
<dbReference type="EC" id="2.7.11.1" evidence="1"/>
<keyword evidence="6" id="KW-0378">Hydrolase</keyword>
<dbReference type="InterPro" id="IPR010624">
    <property type="entry name" value="KaiC_dom"/>
</dbReference>
<dbReference type="PIRSF" id="PIRSF039117">
    <property type="entry name" value="KaiC"/>
    <property type="match status" value="1"/>
</dbReference>
<evidence type="ECO:0000256" key="2">
    <source>
        <dbReference type="ARBA" id="ARBA00022553"/>
    </source>
</evidence>
<evidence type="ECO:0000256" key="6">
    <source>
        <dbReference type="ARBA" id="ARBA00022801"/>
    </source>
</evidence>
<protein>
    <recommendedName>
        <fullName evidence="1">non-specific serine/threonine protein kinase</fullName>
        <ecNumber evidence="1">2.7.11.1</ecNumber>
    </recommendedName>
</protein>
<evidence type="ECO:0000256" key="1">
    <source>
        <dbReference type="ARBA" id="ARBA00012513"/>
    </source>
</evidence>
<evidence type="ECO:0000313" key="9">
    <source>
        <dbReference type="Proteomes" id="UP001291309"/>
    </source>
</evidence>
<keyword evidence="5" id="KW-0418">Kinase</keyword>
<reference evidence="8 9" key="1">
    <citation type="submission" date="2023-12" db="EMBL/GenBank/DDBJ databases">
        <title>the genome sequence of Hyalangium sp. s54d21.</title>
        <authorList>
            <person name="Zhang X."/>
        </authorList>
    </citation>
    <scope>NUCLEOTIDE SEQUENCE [LARGE SCALE GENOMIC DNA]</scope>
    <source>
        <strain evidence="9">s54d21</strain>
    </source>
</reference>
<dbReference type="InterPro" id="IPR014774">
    <property type="entry name" value="KaiC-like_dom"/>
</dbReference>
<dbReference type="RefSeq" id="WP_321549716.1">
    <property type="nucleotide sequence ID" value="NZ_JAXIVS010000013.1"/>
</dbReference>
<feature type="domain" description="KaiC" evidence="7">
    <location>
        <begin position="10"/>
        <end position="239"/>
    </location>
</feature>
<keyword evidence="3" id="KW-0808">Transferase</keyword>
<dbReference type="PROSITE" id="PS51146">
    <property type="entry name" value="KAIC"/>
    <property type="match status" value="2"/>
</dbReference>
<dbReference type="PANTHER" id="PTHR42926">
    <property type="match status" value="1"/>
</dbReference>
<evidence type="ECO:0000259" key="7">
    <source>
        <dbReference type="PROSITE" id="PS51146"/>
    </source>
</evidence>
<dbReference type="InterPro" id="IPR027417">
    <property type="entry name" value="P-loop_NTPase"/>
</dbReference>
<feature type="domain" description="KaiC" evidence="7">
    <location>
        <begin position="244"/>
        <end position="478"/>
    </location>
</feature>
<evidence type="ECO:0000313" key="8">
    <source>
        <dbReference type="EMBL" id="MDY7231004.1"/>
    </source>
</evidence>
<dbReference type="InterPro" id="IPR051347">
    <property type="entry name" value="Circadian_clock_KaiC-rel"/>
</dbReference>
<gene>
    <name evidence="8" type="ORF">SYV04_31745</name>
</gene>
<sequence length="498" mass="54716">MAENGPSQAERLPTGVPGLDTLMRGGFIKGGVYMVLGMPGAGKTILGNQVCFHHTSTGGRALYVTLLAETHTRMISNLRSMKFFELSRIPDSLAYLSAYSVLEEGGLDALLELIRKEIKSHRATLLILDGLVAAEEIAPTERDFKKFIHGIQVTTGLMGCTSLLLTTGGGSGLKAEHTMVDGMLILRERTFGVRAVRELTVRKFRGSGHLRGPHSFDISDRGITVFPRLETVVETEVPASSAKERMAFGIKGLDAMLHGGIFVGSTLMLFGTPGSGKTLLGLHFLAEGARKGERGHYFAFYDAPQRVRDQATSVGLALEPLMEKGTLELSFRPPLENLLDELGTQLLHLIREKGIRRLFVDGFEALQRTVVHKPRIARFMAALVNECRSRGVTLLFSVETEFAFGPQLKFPVRGISMITENILFLRCTEVGSELRRFISVLKLRTSEHDPALREFQISRKGLSVGDPISNAQLLMSGLAQISPTQGASRKRRFKLRGK</sequence>
<dbReference type="SUPFAM" id="SSF52540">
    <property type="entry name" value="P-loop containing nucleoside triphosphate hydrolases"/>
    <property type="match status" value="2"/>
</dbReference>
<dbReference type="Gene3D" id="3.40.50.300">
    <property type="entry name" value="P-loop containing nucleotide triphosphate hydrolases"/>
    <property type="match status" value="2"/>
</dbReference>
<dbReference type="EMBL" id="JAXIVS010000013">
    <property type="protein sequence ID" value="MDY7231004.1"/>
    <property type="molecule type" value="Genomic_DNA"/>
</dbReference>
<evidence type="ECO:0000256" key="5">
    <source>
        <dbReference type="ARBA" id="ARBA00022777"/>
    </source>
</evidence>
<dbReference type="PANTHER" id="PTHR42926:SF1">
    <property type="entry name" value="CIRCADIAN CLOCK OSCILLATOR PROTEIN KAIC 1"/>
    <property type="match status" value="1"/>
</dbReference>
<name>A0ABU5HC27_9BACT</name>